<evidence type="ECO:0000313" key="3">
    <source>
        <dbReference type="EMBL" id="MBD2827507.1"/>
    </source>
</evidence>
<dbReference type="InterPro" id="IPR043129">
    <property type="entry name" value="ATPase_NBD"/>
</dbReference>
<dbReference type="SUPFAM" id="SSF46785">
    <property type="entry name" value="Winged helix' DNA-binding domain"/>
    <property type="match status" value="1"/>
</dbReference>
<dbReference type="GO" id="GO:0003700">
    <property type="term" value="F:DNA-binding transcription factor activity"/>
    <property type="evidence" value="ECO:0007669"/>
    <property type="project" value="InterPro"/>
</dbReference>
<dbReference type="Pfam" id="PF00480">
    <property type="entry name" value="ROK"/>
    <property type="match status" value="1"/>
</dbReference>
<dbReference type="EMBL" id="JACWUS010000001">
    <property type="protein sequence ID" value="MBD2827507.1"/>
    <property type="molecule type" value="Genomic_DNA"/>
</dbReference>
<comment type="caution">
    <text evidence="3">The sequence shown here is derived from an EMBL/GenBank/DDBJ whole genome shotgun (WGS) entry which is preliminary data.</text>
</comment>
<proteinExistence type="inferred from homology"/>
<feature type="domain" description="HTH marR-type" evidence="2">
    <location>
        <begin position="6"/>
        <end position="49"/>
    </location>
</feature>
<dbReference type="InterPro" id="IPR000835">
    <property type="entry name" value="HTH_MarR-typ"/>
</dbReference>
<dbReference type="PANTHER" id="PTHR18964:SF149">
    <property type="entry name" value="BIFUNCTIONAL UDP-N-ACETYLGLUCOSAMINE 2-EPIMERASE_N-ACETYLMANNOSAMINE KINASE"/>
    <property type="match status" value="1"/>
</dbReference>
<organism evidence="3">
    <name type="scientific">Streptomyces globisporus</name>
    <dbReference type="NCBI Taxonomy" id="1908"/>
    <lineage>
        <taxon>Bacteria</taxon>
        <taxon>Bacillati</taxon>
        <taxon>Actinomycetota</taxon>
        <taxon>Actinomycetes</taxon>
        <taxon>Kitasatosporales</taxon>
        <taxon>Streptomycetaceae</taxon>
        <taxon>Streptomyces</taxon>
    </lineage>
</organism>
<dbReference type="Gene3D" id="3.30.420.40">
    <property type="match status" value="2"/>
</dbReference>
<dbReference type="InterPro" id="IPR036390">
    <property type="entry name" value="WH_DNA-bd_sf"/>
</dbReference>
<dbReference type="AlphaFoldDB" id="A0A927GM27"/>
<dbReference type="InterPro" id="IPR000600">
    <property type="entry name" value="ROK"/>
</dbReference>
<sequence>MNDRAALDLLLEHGALSRTRIGKLTGLSKPTASQLLARLEAAGLVVATGTSEGRPGPNAQLYTVNARAAHVAGLDVNGRRIAAAVADVTGRTVGEFELATPGRRTDSVVRQVADALDGAVKDAGLARADIHRIVIGTPGAFDPGTGRLRYASHLPGWHSPTLLDELAAFLPMPVEYENDVNLVAVAEQRLGAARGHEDFVLLWNEEGLGAALVINGRLHRGFTGGAGEVGFLPVPGTPLVRQVVRANSGGFQELAGAQSVPRLARSLGIDTPQQPYAEVAADLLARAAGAYEEDAALTELLRQYAQRLATGLASVTAVLDPGLIVLAGGAVAAGGEVLRSLIQSELAELAASRPRLVVGEIDRTPVLRGALERALADTRDEVFDTSR</sequence>
<evidence type="ECO:0000256" key="1">
    <source>
        <dbReference type="ARBA" id="ARBA00006479"/>
    </source>
</evidence>
<accession>A0A927GM27</accession>
<dbReference type="SUPFAM" id="SSF53067">
    <property type="entry name" value="Actin-like ATPase domain"/>
    <property type="match status" value="1"/>
</dbReference>
<dbReference type="InterPro" id="IPR011991">
    <property type="entry name" value="ArsR-like_HTH"/>
</dbReference>
<gene>
    <name evidence="3" type="ORF">ID875_02085</name>
</gene>
<name>A0A927GM27_STRGL</name>
<protein>
    <submittedName>
        <fullName evidence="3">ROK family transcriptional regulator</fullName>
    </submittedName>
</protein>
<dbReference type="Pfam" id="PF12802">
    <property type="entry name" value="MarR_2"/>
    <property type="match status" value="1"/>
</dbReference>
<evidence type="ECO:0000259" key="2">
    <source>
        <dbReference type="Pfam" id="PF12802"/>
    </source>
</evidence>
<reference evidence="3" key="1">
    <citation type="journal article" date="2020" name="PLoS ONE">
        <title>Isolation and characterization of Streptomyces bacteriophages and Streptomyces strains encoding biosynthetic arsenals: Streptomyces strains and phages for antibiotic discovery.</title>
        <authorList>
            <person name="Montano E.T."/>
            <person name="Nideffer J.F."/>
            <person name="Brumage L."/>
            <person name="Erb M."/>
            <person name="Derman A.I."/>
            <person name="Davis J.P."/>
            <person name="Estrada E."/>
            <person name="Fu S."/>
            <person name="Le D."/>
            <person name="Vuppala A."/>
            <person name="Tran C."/>
            <person name="Luterstein E."/>
            <person name="Lakkaraju S."/>
            <person name="Panchagnula S."/>
            <person name="Ren C."/>
            <person name="Doan J."/>
            <person name="Tran S."/>
            <person name="Soriano J."/>
            <person name="Fujita Y."/>
            <person name="Gutala P."/>
            <person name="Fujii Q."/>
            <person name="Lee M."/>
            <person name="Bui A."/>
            <person name="Villarreal C."/>
            <person name="Shing S.R."/>
            <person name="Kim S."/>
            <person name="Freeman D."/>
            <person name="Racha V."/>
            <person name="Ho A."/>
            <person name="Kumar P."/>
            <person name="Falah K."/>
            <person name="Dawson T."/>
            <person name="Enustun E."/>
            <person name="Prichard A."/>
            <person name="Gomez A."/>
            <person name="Khanna K."/>
            <person name="Trigg S."/>
            <person name="Fernandez L."/>
            <person name="Pogliano K."/>
            <person name="Pogliano J."/>
        </authorList>
    </citation>
    <scope>NUCLEOTIDE SEQUENCE</scope>
    <source>
        <strain evidence="3">QF2</strain>
    </source>
</reference>
<comment type="similarity">
    <text evidence="1">Belongs to the ROK (NagC/XylR) family.</text>
</comment>
<dbReference type="PANTHER" id="PTHR18964">
    <property type="entry name" value="ROK (REPRESSOR, ORF, KINASE) FAMILY"/>
    <property type="match status" value="1"/>
</dbReference>
<dbReference type="Gene3D" id="1.10.10.10">
    <property type="entry name" value="Winged helix-like DNA-binding domain superfamily/Winged helix DNA-binding domain"/>
    <property type="match status" value="1"/>
</dbReference>
<dbReference type="CDD" id="cd00090">
    <property type="entry name" value="HTH_ARSR"/>
    <property type="match status" value="1"/>
</dbReference>
<dbReference type="InterPro" id="IPR036388">
    <property type="entry name" value="WH-like_DNA-bd_sf"/>
</dbReference>